<accession>A0ABW5P9H9</accession>
<name>A0ABW5P9H9_9DEIO</name>
<dbReference type="Proteomes" id="UP001597475">
    <property type="component" value="Unassembled WGS sequence"/>
</dbReference>
<sequence>MDNTNAPAPRKPNATVRRTLARNAYAGLLGMTRAHPEGLPYSVDDHATNYLRDQAGVALGVFLGDLLAETVSNNHRVTAEQLASAVRDMLRHLEQEAYDELAPF</sequence>
<dbReference type="RefSeq" id="WP_386847162.1">
    <property type="nucleotide sequence ID" value="NZ_JBHUMK010000079.1"/>
</dbReference>
<comment type="caution">
    <text evidence="1">The sequence shown here is derived from an EMBL/GenBank/DDBJ whole genome shotgun (WGS) entry which is preliminary data.</text>
</comment>
<reference evidence="2" key="1">
    <citation type="journal article" date="2019" name="Int. J. Syst. Evol. Microbiol.">
        <title>The Global Catalogue of Microorganisms (GCM) 10K type strain sequencing project: providing services to taxonomists for standard genome sequencing and annotation.</title>
        <authorList>
            <consortium name="The Broad Institute Genomics Platform"/>
            <consortium name="The Broad Institute Genome Sequencing Center for Infectious Disease"/>
            <person name="Wu L."/>
            <person name="Ma J."/>
        </authorList>
    </citation>
    <scope>NUCLEOTIDE SEQUENCE [LARGE SCALE GENOMIC DNA]</scope>
    <source>
        <strain evidence="2">KCTC 33842</strain>
    </source>
</reference>
<protein>
    <submittedName>
        <fullName evidence="1">Uncharacterized protein</fullName>
    </submittedName>
</protein>
<gene>
    <name evidence="1" type="ORF">ACFSR9_15200</name>
</gene>
<proteinExistence type="predicted"/>
<evidence type="ECO:0000313" key="2">
    <source>
        <dbReference type="Proteomes" id="UP001597475"/>
    </source>
</evidence>
<organism evidence="1 2">
    <name type="scientific">Deinococcus taklimakanensis</name>
    <dbReference type="NCBI Taxonomy" id="536443"/>
    <lineage>
        <taxon>Bacteria</taxon>
        <taxon>Thermotogati</taxon>
        <taxon>Deinococcota</taxon>
        <taxon>Deinococci</taxon>
        <taxon>Deinococcales</taxon>
        <taxon>Deinococcaceae</taxon>
        <taxon>Deinococcus</taxon>
    </lineage>
</organism>
<evidence type="ECO:0000313" key="1">
    <source>
        <dbReference type="EMBL" id="MFD2610767.1"/>
    </source>
</evidence>
<keyword evidence="2" id="KW-1185">Reference proteome</keyword>
<dbReference type="EMBL" id="JBHUMK010000079">
    <property type="protein sequence ID" value="MFD2610767.1"/>
    <property type="molecule type" value="Genomic_DNA"/>
</dbReference>